<evidence type="ECO:0000313" key="1">
    <source>
        <dbReference type="EMBL" id="KAH1031661.1"/>
    </source>
</evidence>
<name>A0A9D3U7W9_9ROSI</name>
<gene>
    <name evidence="1" type="ORF">J1N35_043835</name>
</gene>
<dbReference type="Proteomes" id="UP000828251">
    <property type="component" value="Unassembled WGS sequence"/>
</dbReference>
<protein>
    <submittedName>
        <fullName evidence="1">Uncharacterized protein</fullName>
    </submittedName>
</protein>
<keyword evidence="2" id="KW-1185">Reference proteome</keyword>
<comment type="caution">
    <text evidence="1">The sequence shown here is derived from an EMBL/GenBank/DDBJ whole genome shotgun (WGS) entry which is preliminary data.</text>
</comment>
<dbReference type="AlphaFoldDB" id="A0A9D3U7W9"/>
<evidence type="ECO:0000313" key="2">
    <source>
        <dbReference type="Proteomes" id="UP000828251"/>
    </source>
</evidence>
<organism evidence="1 2">
    <name type="scientific">Gossypium stocksii</name>
    <dbReference type="NCBI Taxonomy" id="47602"/>
    <lineage>
        <taxon>Eukaryota</taxon>
        <taxon>Viridiplantae</taxon>
        <taxon>Streptophyta</taxon>
        <taxon>Embryophyta</taxon>
        <taxon>Tracheophyta</taxon>
        <taxon>Spermatophyta</taxon>
        <taxon>Magnoliopsida</taxon>
        <taxon>eudicotyledons</taxon>
        <taxon>Gunneridae</taxon>
        <taxon>Pentapetalae</taxon>
        <taxon>rosids</taxon>
        <taxon>malvids</taxon>
        <taxon>Malvales</taxon>
        <taxon>Malvaceae</taxon>
        <taxon>Malvoideae</taxon>
        <taxon>Gossypium</taxon>
    </lineage>
</organism>
<feature type="non-terminal residue" evidence="1">
    <location>
        <position position="1"/>
    </location>
</feature>
<sequence length="96" mass="10778">GNSKVSVKMPTSFKNVTTTPKFNRRKVSTVQNFLPGCRRGTTSDFGLHRQIAVDQGKFSSPSDVTNEIQYLDIGSSDYDYLVLYVVRLISNKRVTT</sequence>
<reference evidence="1 2" key="1">
    <citation type="journal article" date="2021" name="Plant Biotechnol. J.">
        <title>Multi-omics assisted identification of the key and species-specific regulatory components of drought-tolerant mechanisms in Gossypium stocksii.</title>
        <authorList>
            <person name="Yu D."/>
            <person name="Ke L."/>
            <person name="Zhang D."/>
            <person name="Wu Y."/>
            <person name="Sun Y."/>
            <person name="Mei J."/>
            <person name="Sun J."/>
            <person name="Sun Y."/>
        </authorList>
    </citation>
    <scope>NUCLEOTIDE SEQUENCE [LARGE SCALE GENOMIC DNA]</scope>
    <source>
        <strain evidence="2">cv. E1</strain>
        <tissue evidence="1">Leaf</tissue>
    </source>
</reference>
<accession>A0A9D3U7W9</accession>
<dbReference type="EMBL" id="JAIQCV010000013">
    <property type="protein sequence ID" value="KAH1031661.1"/>
    <property type="molecule type" value="Genomic_DNA"/>
</dbReference>
<proteinExistence type="predicted"/>